<dbReference type="InterPro" id="IPR001753">
    <property type="entry name" value="Enoyl-CoA_hydra/iso"/>
</dbReference>
<protein>
    <submittedName>
        <fullName evidence="3">ClpP/crotonase-like domain-containing protein</fullName>
    </submittedName>
</protein>
<dbReference type="PANTHER" id="PTHR11941:SF54">
    <property type="entry name" value="ENOYL-COA HYDRATASE, MITOCHONDRIAL"/>
    <property type="match status" value="1"/>
</dbReference>
<evidence type="ECO:0000313" key="3">
    <source>
        <dbReference type="EMBL" id="KAI9639123.1"/>
    </source>
</evidence>
<dbReference type="RefSeq" id="XP_052948900.1">
    <property type="nucleotide sequence ID" value="XM_053086009.1"/>
</dbReference>
<dbReference type="Gene3D" id="3.90.226.10">
    <property type="entry name" value="2-enoyl-CoA Hydratase, Chain A, domain 1"/>
    <property type="match status" value="1"/>
</dbReference>
<dbReference type="AlphaFoldDB" id="A0AA38HED5"/>
<comment type="similarity">
    <text evidence="1">Belongs to the enoyl-CoA hydratase/isomerase family.</text>
</comment>
<dbReference type="PANTHER" id="PTHR11941">
    <property type="entry name" value="ENOYL-COA HYDRATASE-RELATED"/>
    <property type="match status" value="1"/>
</dbReference>
<keyword evidence="2" id="KW-0456">Lyase</keyword>
<dbReference type="Proteomes" id="UP001164286">
    <property type="component" value="Unassembled WGS sequence"/>
</dbReference>
<dbReference type="InterPro" id="IPR029045">
    <property type="entry name" value="ClpP/crotonase-like_dom_sf"/>
</dbReference>
<dbReference type="GO" id="GO:0005739">
    <property type="term" value="C:mitochondrion"/>
    <property type="evidence" value="ECO:0007669"/>
    <property type="project" value="TreeGrafter"/>
</dbReference>
<evidence type="ECO:0000256" key="1">
    <source>
        <dbReference type="ARBA" id="ARBA00005254"/>
    </source>
</evidence>
<accession>A0AA38HED5</accession>
<dbReference type="Gene3D" id="1.10.12.10">
    <property type="entry name" value="Lyase 2-enoyl-coa Hydratase, Chain A, domain 2"/>
    <property type="match status" value="1"/>
</dbReference>
<dbReference type="CDD" id="cd06558">
    <property type="entry name" value="crotonase-like"/>
    <property type="match status" value="1"/>
</dbReference>
<name>A0AA38HED5_9TREE</name>
<comment type="caution">
    <text evidence="3">The sequence shown here is derived from an EMBL/GenBank/DDBJ whole genome shotgun (WGS) entry which is preliminary data.</text>
</comment>
<organism evidence="3 4">
    <name type="scientific">Dioszegia hungarica</name>
    <dbReference type="NCBI Taxonomy" id="4972"/>
    <lineage>
        <taxon>Eukaryota</taxon>
        <taxon>Fungi</taxon>
        <taxon>Dikarya</taxon>
        <taxon>Basidiomycota</taxon>
        <taxon>Agaricomycotina</taxon>
        <taxon>Tremellomycetes</taxon>
        <taxon>Tremellales</taxon>
        <taxon>Bulleribasidiaceae</taxon>
        <taxon>Dioszegia</taxon>
    </lineage>
</organism>
<dbReference type="InterPro" id="IPR014748">
    <property type="entry name" value="Enoyl-CoA_hydra_C"/>
</dbReference>
<sequence>MSTASEPLVLSEKSSSGKVIILRLNRPKALNALSSPLFDQLNIELEKADADESVGAIVLTGSDKAFAAGADIKEMKDKDFATTYKNNFLGTWTRIGAIRKPIIGAVSGFALGGGCELAMSLDMLLCTPGATFGQPEITLGIIPGAGGTQRLTGLIGKPRAMEMVLANRKIDGKTAEAWGLVSRCVAEGEDVVAEAVKIGDRIAGYGAVAVQAGKEAVNGSLELPLEQGLRLERRLFQSLFATKDQKEGMSAFAEKRKPVWSHL</sequence>
<dbReference type="GO" id="GO:0006635">
    <property type="term" value="P:fatty acid beta-oxidation"/>
    <property type="evidence" value="ECO:0007669"/>
    <property type="project" value="TreeGrafter"/>
</dbReference>
<dbReference type="GO" id="GO:0016836">
    <property type="term" value="F:hydro-lyase activity"/>
    <property type="evidence" value="ECO:0007669"/>
    <property type="project" value="UniProtKB-ARBA"/>
</dbReference>
<dbReference type="SUPFAM" id="SSF52096">
    <property type="entry name" value="ClpP/crotonase"/>
    <property type="match status" value="1"/>
</dbReference>
<dbReference type="FunFam" id="3.90.226.10:FF:000009">
    <property type="entry name" value="Carnitinyl-CoA dehydratase"/>
    <property type="match status" value="1"/>
</dbReference>
<proteinExistence type="inferred from homology"/>
<reference evidence="3" key="1">
    <citation type="journal article" date="2022" name="G3 (Bethesda)">
        <title>High quality genome of the basidiomycete yeast Dioszegia hungarica PDD-24b-2 isolated from cloud water.</title>
        <authorList>
            <person name="Jarrige D."/>
            <person name="Haridas S."/>
            <person name="Bleykasten-Grosshans C."/>
            <person name="Joly M."/>
            <person name="Nadalig T."/>
            <person name="Sancelme M."/>
            <person name="Vuilleumier S."/>
            <person name="Grigoriev I.V."/>
            <person name="Amato P."/>
            <person name="Bringel F."/>
        </authorList>
    </citation>
    <scope>NUCLEOTIDE SEQUENCE</scope>
    <source>
        <strain evidence="3">PDD-24b-2</strain>
    </source>
</reference>
<gene>
    <name evidence="3" type="ORF">MKK02DRAFT_18792</name>
</gene>
<evidence type="ECO:0000313" key="4">
    <source>
        <dbReference type="Proteomes" id="UP001164286"/>
    </source>
</evidence>
<evidence type="ECO:0000256" key="2">
    <source>
        <dbReference type="ARBA" id="ARBA00023239"/>
    </source>
</evidence>
<dbReference type="EMBL" id="JAKWFO010000001">
    <property type="protein sequence ID" value="KAI9639123.1"/>
    <property type="molecule type" value="Genomic_DNA"/>
</dbReference>
<dbReference type="GeneID" id="77725210"/>
<dbReference type="Pfam" id="PF00378">
    <property type="entry name" value="ECH_1"/>
    <property type="match status" value="1"/>
</dbReference>
<dbReference type="FunFam" id="1.10.12.10:FF:000001">
    <property type="entry name" value="Probable enoyl-CoA hydratase, mitochondrial"/>
    <property type="match status" value="1"/>
</dbReference>
<keyword evidence="4" id="KW-1185">Reference proteome</keyword>